<dbReference type="eggNOG" id="ENOG502S04J">
    <property type="taxonomic scope" value="Eukaryota"/>
</dbReference>
<reference evidence="2" key="5">
    <citation type="submission" date="2005-04" db="EMBL/GenBank/DDBJ databases">
        <title>Sequencing, closure, and annotation of Trypanosoma brucei chromosomes 2 through 8.</title>
        <authorList>
            <person name="Ghedin E."/>
            <person name="Blandin G."/>
            <person name="Bartholomeu D."/>
            <person name="Caler E."/>
            <person name="Haas B."/>
            <person name="Hannick L."/>
            <person name="Shallom J."/>
            <person name="Hou L."/>
            <person name="Djikeng A."/>
            <person name="Feldblyum T."/>
            <person name="Hostetler J."/>
            <person name="Johnson J."/>
            <person name="Jones K."/>
            <person name="Koo H.L."/>
            <person name="Larkin C."/>
            <person name="Pai G."/>
            <person name="Peterson J."/>
            <person name="Khalak H.G."/>
            <person name="Salzberg S."/>
            <person name="Simpson A.J."/>
            <person name="Tallon L."/>
            <person name="Van Aken S."/>
            <person name="Wanless D."/>
            <person name="White O."/>
            <person name="Wortman J."/>
            <person name="Fraser C.M."/>
            <person name="El-Sayed N.M.A."/>
        </authorList>
    </citation>
    <scope>NUCLEOTIDE SEQUENCE</scope>
    <source>
        <strain evidence="2">927/4 GUTat10.1</strain>
    </source>
</reference>
<dbReference type="PaxDb" id="5691-AAZ13114"/>
<organism evidence="1 3">
    <name type="scientific">Trypanosoma brucei brucei (strain 927/4 GUTat10.1)</name>
    <dbReference type="NCBI Taxonomy" id="185431"/>
    <lineage>
        <taxon>Eukaryota</taxon>
        <taxon>Discoba</taxon>
        <taxon>Euglenozoa</taxon>
        <taxon>Kinetoplastea</taxon>
        <taxon>Metakinetoplastina</taxon>
        <taxon>Trypanosomatida</taxon>
        <taxon>Trypanosomatidae</taxon>
        <taxon>Trypanosoma</taxon>
    </lineage>
</organism>
<evidence type="ECO:0008006" key="4">
    <source>
        <dbReference type="Google" id="ProtNLM"/>
    </source>
</evidence>
<accession>D6XL84</accession>
<reference evidence="2 3" key="3">
    <citation type="journal article" date="2005" name="Science">
        <title>The genome of the African trypanosome Trypanosoma brucei.</title>
        <authorList>
            <person name="Berriman M."/>
            <person name="Ghedin E."/>
            <person name="Hertz-Fowler C."/>
            <person name="Blandin G."/>
            <person name="Renauld H."/>
            <person name="Bartholomeu D.C."/>
            <person name="Lennard N.J."/>
            <person name="Caler E."/>
            <person name="Hamlin N.E."/>
            <person name="Haas B."/>
            <person name="Bohme U."/>
            <person name="Hannick L."/>
            <person name="Aslett M.A."/>
            <person name="Shallom J."/>
            <person name="Marcello L."/>
            <person name="Hou L."/>
            <person name="Wickstead B."/>
            <person name="Alsmark U.C."/>
            <person name="Arrowsmith C."/>
            <person name="Atkin R.J."/>
            <person name="Barron A.J."/>
            <person name="Bringaud F."/>
            <person name="Brooks K."/>
            <person name="Carrington M."/>
            <person name="Cherevach I."/>
            <person name="Chillingworth T.J."/>
            <person name="Churcher C."/>
            <person name="Clark L.N."/>
            <person name="Corton C.H."/>
            <person name="Cronin A."/>
            <person name="Davies R.M."/>
            <person name="Doggett J."/>
            <person name="Djikeng A."/>
            <person name="Feldblyum T."/>
            <person name="Field M.C."/>
            <person name="Fraser A."/>
            <person name="Goodhead I."/>
            <person name="Hance Z."/>
            <person name="Harper D."/>
            <person name="Harris B.R."/>
            <person name="Hauser H."/>
            <person name="Hostetler J."/>
            <person name="Ivens A."/>
            <person name="Jagels K."/>
            <person name="Johnson D."/>
            <person name="Johnson J."/>
            <person name="Jones K."/>
            <person name="Kerhornou A.X."/>
            <person name="Koo H."/>
            <person name="Larke N."/>
            <person name="Landfear S."/>
            <person name="Larkin C."/>
            <person name="Leech V."/>
            <person name="Line A."/>
            <person name="Lord A."/>
            <person name="Macleod A."/>
            <person name="Mooney P.J."/>
            <person name="Moule S."/>
            <person name="Martin D.M."/>
            <person name="Morgan G.W."/>
            <person name="Mungall K."/>
            <person name="Norbertczak H."/>
            <person name="Ormond D."/>
            <person name="Pai G."/>
            <person name="Peacock C.S."/>
            <person name="Peterson J."/>
            <person name="Quail M.A."/>
            <person name="Rabbinowitsch E."/>
            <person name="Rajandream M.A."/>
            <person name="Reitter C."/>
            <person name="Salzberg S.L."/>
            <person name="Sanders M."/>
            <person name="Schobel S."/>
            <person name="Sharp S."/>
            <person name="Simmonds M."/>
            <person name="Simpson A.J."/>
            <person name="Tallon L."/>
            <person name="Turner C.M."/>
            <person name="Tait A."/>
            <person name="Tivey A.R."/>
            <person name="Van Aken S."/>
            <person name="Walker D."/>
            <person name="Wanless D."/>
            <person name="Wang S."/>
            <person name="White B."/>
            <person name="White O."/>
            <person name="Whitehead S."/>
            <person name="Woodward J."/>
            <person name="Wortman J."/>
            <person name="Adams M.D."/>
            <person name="Embley T.M."/>
            <person name="Gull K."/>
            <person name="Ullu E."/>
            <person name="Barry J.D."/>
            <person name="Fairlamb A.H."/>
            <person name="Opperdoes F."/>
            <person name="Barrell B.G."/>
            <person name="Donelson J.E."/>
            <person name="Hall N."/>
            <person name="Fraser C.M."/>
            <person name="Melville S.E."/>
            <person name="El-Sayed N.M."/>
        </authorList>
    </citation>
    <scope>NUCLEOTIDE SEQUENCE [LARGE SCALE GENOMIC DNA]</scope>
    <source>
        <strain evidence="2 3">927/4 GUTat10.1</strain>
    </source>
</reference>
<evidence type="ECO:0000313" key="3">
    <source>
        <dbReference type="Proteomes" id="UP000008524"/>
    </source>
</evidence>
<protein>
    <recommendedName>
        <fullName evidence="4">Trafficking protein particle complex subunit 11 domain-containing protein</fullName>
    </recommendedName>
</protein>
<proteinExistence type="predicted"/>
<reference evidence="1" key="1">
    <citation type="submission" date="2002-05" db="EMBL/GenBank/DDBJ databases">
        <authorList>
            <person name="El-Sayed N.M."/>
            <person name="Khalak H."/>
            <person name="Adams M.D."/>
        </authorList>
    </citation>
    <scope>NUCLEOTIDE SEQUENCE</scope>
    <source>
        <strain evidence="1">GUTat10.1</strain>
    </source>
</reference>
<dbReference type="GO" id="GO:0005737">
    <property type="term" value="C:cytoplasm"/>
    <property type="evidence" value="ECO:0006056"/>
    <property type="project" value="Others"/>
</dbReference>
<dbReference type="PANTHER" id="PTHR14374">
    <property type="entry name" value="FOIE GRAS"/>
    <property type="match status" value="1"/>
</dbReference>
<reference evidence="1" key="4">
    <citation type="submission" date="2005-04" db="EMBL/GenBank/DDBJ databases">
        <title>.</title>
        <authorList>
            <person name="Ghedin E."/>
            <person name="Blandin G."/>
            <person name="Bartholomeu D."/>
            <person name="Caler E."/>
            <person name="Haas B."/>
            <person name="Hannick L."/>
            <person name="Shallom J."/>
            <person name="Hou L."/>
            <person name="Djikeng A."/>
            <person name="Feldblyum T."/>
            <person name="Hostetler J."/>
            <person name="Johnson J."/>
            <person name="Jones K."/>
            <person name="Koo H.L."/>
            <person name="Larkin C."/>
            <person name="Pai G."/>
            <person name="Peterson J."/>
            <person name="Khalak H.G."/>
            <person name="Salzberg S."/>
            <person name="Simpson A.J."/>
            <person name="Tallon L."/>
            <person name="Van Aken S."/>
            <person name="Wanless D."/>
            <person name="White O."/>
            <person name="Wortman J."/>
            <person name="Fraser C.M."/>
            <person name="El-Sayed N.M.A."/>
        </authorList>
    </citation>
    <scope>NUCLEOTIDE SEQUENCE</scope>
    <source>
        <strain evidence="1">GUTat10.1</strain>
    </source>
</reference>
<dbReference type="AlphaFoldDB" id="Q57YW4"/>
<evidence type="ECO:0000313" key="1">
    <source>
        <dbReference type="EMBL" id="AAX79668.1"/>
    </source>
</evidence>
<dbReference type="InParanoid" id="Q57YW4"/>
<dbReference type="GeneID" id="3659347"/>
<name>Q57YW4_TRYB2</name>
<dbReference type="STRING" id="185431.Q57YW4"/>
<dbReference type="KEGG" id="tbr:Tb927.8.3490"/>
<dbReference type="OMA" id="PICHIEV"/>
<dbReference type="PANTHER" id="PTHR14374:SF0">
    <property type="entry name" value="TRAFFICKING PROTEIN PARTICLE COMPLEX SUBUNIT 11"/>
    <property type="match status" value="1"/>
</dbReference>
<dbReference type="EMBL" id="AC119406">
    <property type="protein sequence ID" value="AAX79668.1"/>
    <property type="molecule type" value="Genomic_DNA"/>
</dbReference>
<dbReference type="EMBL" id="CP000071">
    <property type="protein sequence ID" value="AAZ13114.1"/>
    <property type="molecule type" value="Genomic_DNA"/>
</dbReference>
<keyword evidence="3" id="KW-1185">Reference proteome</keyword>
<evidence type="ECO:0000313" key="2">
    <source>
        <dbReference type="EMBL" id="AAZ13114.1"/>
    </source>
</evidence>
<reference evidence="2" key="2">
    <citation type="journal article" date="2005" name="Science">
        <title>Comparative genomics of trypanosomatid parasitic protozoa.</title>
        <authorList>
            <person name="El-Sayed N.M."/>
            <person name="Myler P.J."/>
            <person name="Blandin G."/>
            <person name="Berriman M."/>
            <person name="Crabtree J."/>
            <person name="Aggarwal G."/>
            <person name="Caler E."/>
            <person name="Renauld H."/>
            <person name="Worthey E.A."/>
            <person name="Hertz-Fowler C."/>
            <person name="Ghedin E."/>
            <person name="Peacock C."/>
            <person name="Bartholomeu D.C."/>
            <person name="Haas B.J."/>
            <person name="Tran A.N."/>
            <person name="Wortman J.R."/>
            <person name="Alsmark U.C."/>
            <person name="Angiuoli S."/>
            <person name="Anupama A."/>
            <person name="Badger J."/>
            <person name="Bringaud F."/>
            <person name="Cadag E."/>
            <person name="Carlton J.M."/>
            <person name="Cerqueira G.C."/>
            <person name="Creasy T."/>
            <person name="Delcher A.L."/>
            <person name="Djikeng A."/>
            <person name="Embley T.M."/>
            <person name="Hauser C."/>
            <person name="Ivens A.C."/>
            <person name="Kummerfeld S.K."/>
            <person name="Pereira-Leal J.B."/>
            <person name="Nilsson D."/>
            <person name="Peterson J."/>
            <person name="Salzberg S.L."/>
            <person name="Shallom J."/>
            <person name="Silva J.C."/>
            <person name="Sundaram J."/>
            <person name="Westenberger S."/>
            <person name="White O."/>
            <person name="Melville S.E."/>
            <person name="Donelson J.E."/>
            <person name="Andersson B."/>
            <person name="Stuart K.D."/>
            <person name="Hall N."/>
        </authorList>
    </citation>
    <scope>NUCLEOTIDE SEQUENCE</scope>
    <source>
        <strain evidence="2">927/4 GUTat10.1</strain>
    </source>
</reference>
<dbReference type="VEuPathDB" id="TriTrypDB:Tb927.8.3490"/>
<accession>Q57YW4</accession>
<gene>
    <name evidence="2" type="primary">Tb08.28L1.660</name>
    <name evidence="1" type="ORF">Tb927.8.3490</name>
</gene>
<dbReference type="Proteomes" id="UP000008524">
    <property type="component" value="Chromosome 8"/>
</dbReference>
<sequence>MNFLSQIYTDSCYKSYLDNEPPFLVAVVSGKRLCISEGLSRMSNQSSLFHIKYFPDLRSLPTKQKAAGAPLPSALGVLKSDWCTRHLHSRFSCVIFSLDWETVSDVAMDEIGNSSMWDQLLAWTRTLRSKIIVALATEKCSNEGEDVKEKLETLQRVLKQRLGDDFNELIILFKLGMERESAERLYHMLKKTSTAYHMEELARIRNKPPEPNYRAVRLGFKAGWHSLVVRDLGAAVKHFTNAYNCLRDVAPPQSPMELRMCGTVIIMHLLNAAKALSDVSFEDLYYGMCEDHIVWLGQITPSTGENFTMVQFLKPLLIAECHYWLAKNTCHAVPVASMGHLCACMFAYEDALKVNRSLETSAQQTVAPVLIGVECCSEAHVNICSLSGTSDALTKRVGELLSECASLTVPTVELLYTSARLNVMLRRTDEALYSLEMLWEHGVKSYEGAKVIHGLLIELSKSVPDELVEKCSREVTLSYASLSFGPGAEESQRRFRDSFAKMMSSFSLDSFLSYPHKGYYAPFNIFCGFSEVHGDDSMHELVMVFRTHSIDNVNVDSLCVNLSRMRDNKLDSWAKQTSVDRSVELCSCNSSSVSALFDLREPGVYYCSRVQGRVKCGDICLNVEWSFDDTSVENYFLQHGQFKKWGVSCSQCTPWVCVAEPICHIEVHAPDYIVGVEGEVVEVDVVIDTNSDLRDDTSFVLTHLPAVYEFVGCDAGNCSLKERCDGGKGYVSLLLNNLPPILCGSPSRLTMRYKCNRAGKYVIPITFCALSNTSAKVEITKNVQAHISCPFIPSYTLFKSIPWTMEAQNTNDGGTSLVTLEVPEVSSPFVRSGSYTLLRPQDYINEDLSTLHGNRSVTLYGAFTNREKCGDINFSKGETIVVVMTMECRAFQGLTLSSFDAVVSDNVVLLSLTAGTLPFQVDYMESFTVTAKLRVLRTGRVSLGFVRMLISPGSSTQRIVSDVSLPEVETDDHVLELTLECPSTVASGSYVTLVCNVVNKTAIPQSCQLTLERNGEFFLVGGIEQWNFPIGPLAVYSTRIVLKPLAVGVLQLPSLHLRHSSGVSFGTVSSFQFDSQKICVLTP</sequence>
<dbReference type="OrthoDB" id="6278596at2759"/>
<dbReference type="RefSeq" id="XP_847180.1">
    <property type="nucleotide sequence ID" value="XM_842087.1"/>
</dbReference>